<keyword evidence="6" id="KW-0631">Potassium channel</keyword>
<proteinExistence type="inferred from homology"/>
<comment type="subcellular location">
    <subcellularLocation>
        <location evidence="1">Membrane</location>
        <topology evidence="1">Multi-pass membrane protein</topology>
    </subcellularLocation>
</comment>
<dbReference type="Pfam" id="PF06736">
    <property type="entry name" value="TMEM175"/>
    <property type="match status" value="1"/>
</dbReference>
<gene>
    <name evidence="14" type="ORF">ACFQPE_03535</name>
</gene>
<keyword evidence="7" id="KW-0630">Potassium</keyword>
<reference evidence="14 15" key="1">
    <citation type="journal article" date="2019" name="Int. J. Syst. Evol. Microbiol.">
        <title>The Global Catalogue of Microorganisms (GCM) 10K type strain sequencing project: providing services to taxonomists for standard genome sequencing and annotation.</title>
        <authorList>
            <consortium name="The Broad Institute Genomics Platform"/>
            <consortium name="The Broad Institute Genome Sequencing Center for Infectious Disease"/>
            <person name="Wu L."/>
            <person name="Ma J."/>
        </authorList>
    </citation>
    <scope>NUCLEOTIDE SEQUENCE [LARGE SCALE GENOMIC DNA]</scope>
    <source>
        <strain evidence="14 15">PSR21</strain>
    </source>
</reference>
<evidence type="ECO:0000256" key="8">
    <source>
        <dbReference type="ARBA" id="ARBA00022989"/>
    </source>
</evidence>
<evidence type="ECO:0000256" key="2">
    <source>
        <dbReference type="ARBA" id="ARBA00006920"/>
    </source>
</evidence>
<dbReference type="GeneID" id="79314845"/>
<feature type="transmembrane region" description="Helical" evidence="13">
    <location>
        <begin position="12"/>
        <end position="34"/>
    </location>
</feature>
<evidence type="ECO:0000256" key="5">
    <source>
        <dbReference type="ARBA" id="ARBA00022692"/>
    </source>
</evidence>
<organism evidence="14 15">
    <name type="scientific">Halomarina halobia</name>
    <dbReference type="NCBI Taxonomy" id="3033386"/>
    <lineage>
        <taxon>Archaea</taxon>
        <taxon>Methanobacteriati</taxon>
        <taxon>Methanobacteriota</taxon>
        <taxon>Stenosarchaea group</taxon>
        <taxon>Halobacteria</taxon>
        <taxon>Halobacteriales</taxon>
        <taxon>Natronomonadaceae</taxon>
        <taxon>Halomarina</taxon>
    </lineage>
</organism>
<comment type="similarity">
    <text evidence="2">Belongs to the TMEM175 family.</text>
</comment>
<evidence type="ECO:0000256" key="11">
    <source>
        <dbReference type="ARBA" id="ARBA00023303"/>
    </source>
</evidence>
<keyword evidence="10 13" id="KW-0472">Membrane</keyword>
<keyword evidence="9" id="KW-0406">Ion transport</keyword>
<evidence type="ECO:0000256" key="13">
    <source>
        <dbReference type="SAM" id="Phobius"/>
    </source>
</evidence>
<keyword evidence="15" id="KW-1185">Reference proteome</keyword>
<evidence type="ECO:0000256" key="4">
    <source>
        <dbReference type="ARBA" id="ARBA00022538"/>
    </source>
</evidence>
<feature type="transmembrane region" description="Helical" evidence="13">
    <location>
        <begin position="114"/>
        <end position="134"/>
    </location>
</feature>
<sequence length="204" mass="22593">MPRLRTVGGEGVDRLNAISDGIFAIVLTLLVLQFEVPDVPPSELGGALRAMRPLFVSYLLSFFVVGLYWVVHHNLFRQIVRHDRVLLYLNLLFLLSVSFMPFPTELIGTYDTRLAWTLYALNFIAIGVLMTAIWQYAASSGYVADVITPLDARLLTLRGLINPAVFAASIAVSAVNLDAAYLVPLLIVPLQVLWARTYGRSNDG</sequence>
<keyword evidence="8 13" id="KW-1133">Transmembrane helix</keyword>
<feature type="transmembrane region" description="Helical" evidence="13">
    <location>
        <begin position="54"/>
        <end position="73"/>
    </location>
</feature>
<comment type="caution">
    <text evidence="14">The sequence shown here is derived from an EMBL/GenBank/DDBJ whole genome shotgun (WGS) entry which is preliminary data.</text>
</comment>
<keyword evidence="5 13" id="KW-0812">Transmembrane</keyword>
<keyword evidence="4" id="KW-0633">Potassium transport</keyword>
<dbReference type="InterPro" id="IPR010617">
    <property type="entry name" value="TMEM175-like"/>
</dbReference>
<dbReference type="EMBL" id="JBHTBF010000001">
    <property type="protein sequence ID" value="MFC7315867.1"/>
    <property type="molecule type" value="Genomic_DNA"/>
</dbReference>
<keyword evidence="11" id="KW-0407">Ion channel</keyword>
<evidence type="ECO:0000256" key="6">
    <source>
        <dbReference type="ARBA" id="ARBA00022826"/>
    </source>
</evidence>
<evidence type="ECO:0000256" key="1">
    <source>
        <dbReference type="ARBA" id="ARBA00004141"/>
    </source>
</evidence>
<keyword evidence="3" id="KW-0813">Transport</keyword>
<evidence type="ECO:0000256" key="10">
    <source>
        <dbReference type="ARBA" id="ARBA00023136"/>
    </source>
</evidence>
<dbReference type="GO" id="GO:0005267">
    <property type="term" value="F:potassium channel activity"/>
    <property type="evidence" value="ECO:0007669"/>
    <property type="project" value="UniProtKB-KW"/>
</dbReference>
<evidence type="ECO:0000256" key="7">
    <source>
        <dbReference type="ARBA" id="ARBA00022958"/>
    </source>
</evidence>
<feature type="transmembrane region" description="Helical" evidence="13">
    <location>
        <begin position="85"/>
        <end position="102"/>
    </location>
</feature>
<dbReference type="PANTHER" id="PTHR31462">
    <property type="entry name" value="ENDOSOMAL/LYSOSOMAL POTASSIUM CHANNEL TMEM175"/>
    <property type="match status" value="1"/>
</dbReference>
<name>A0ABD6A6V8_9EURY</name>
<accession>A0ABD6A6V8</accession>
<dbReference type="AlphaFoldDB" id="A0ABD6A6V8"/>
<dbReference type="PANTHER" id="PTHR31462:SF5">
    <property type="entry name" value="ENDOSOMAL_LYSOSOMAL PROTON CHANNEL TMEM175"/>
    <property type="match status" value="1"/>
</dbReference>
<evidence type="ECO:0000256" key="9">
    <source>
        <dbReference type="ARBA" id="ARBA00023065"/>
    </source>
</evidence>
<evidence type="ECO:0000313" key="14">
    <source>
        <dbReference type="EMBL" id="MFC7315867.1"/>
    </source>
</evidence>
<comment type="catalytic activity">
    <reaction evidence="12">
        <text>K(+)(in) = K(+)(out)</text>
        <dbReference type="Rhea" id="RHEA:29463"/>
        <dbReference type="ChEBI" id="CHEBI:29103"/>
    </reaction>
</comment>
<protein>
    <submittedName>
        <fullName evidence="14">TMEM175 family protein</fullName>
    </submittedName>
</protein>
<evidence type="ECO:0000256" key="3">
    <source>
        <dbReference type="ARBA" id="ARBA00022448"/>
    </source>
</evidence>
<dbReference type="RefSeq" id="WP_276305268.1">
    <property type="nucleotide sequence ID" value="NZ_CP119992.1"/>
</dbReference>
<evidence type="ECO:0000256" key="12">
    <source>
        <dbReference type="ARBA" id="ARBA00034430"/>
    </source>
</evidence>
<dbReference type="Proteomes" id="UP001596547">
    <property type="component" value="Unassembled WGS sequence"/>
</dbReference>
<evidence type="ECO:0000313" key="15">
    <source>
        <dbReference type="Proteomes" id="UP001596547"/>
    </source>
</evidence>
<dbReference type="GO" id="GO:0016020">
    <property type="term" value="C:membrane"/>
    <property type="evidence" value="ECO:0007669"/>
    <property type="project" value="UniProtKB-SubCell"/>
</dbReference>